<dbReference type="PANTHER" id="PTHR32332">
    <property type="entry name" value="2-NITROPROPANE DIOXYGENASE"/>
    <property type="match status" value="1"/>
</dbReference>
<reference evidence="1" key="3">
    <citation type="submission" date="2011-03" db="EMBL/GenBank/DDBJ databases">
        <title>Annotation of Magnaporthe poae ATCC 64411.</title>
        <authorList>
            <person name="Ma L.-J."/>
            <person name="Dead R."/>
            <person name="Young S.K."/>
            <person name="Zeng Q."/>
            <person name="Gargeya S."/>
            <person name="Fitzgerald M."/>
            <person name="Haas B."/>
            <person name="Abouelleil A."/>
            <person name="Alvarado L."/>
            <person name="Arachchi H.M."/>
            <person name="Berlin A."/>
            <person name="Brown A."/>
            <person name="Chapman S.B."/>
            <person name="Chen Z."/>
            <person name="Dunbar C."/>
            <person name="Freedman E."/>
            <person name="Gearin G."/>
            <person name="Gellesch M."/>
            <person name="Goldberg J."/>
            <person name="Griggs A."/>
            <person name="Gujja S."/>
            <person name="Heiman D."/>
            <person name="Howarth C."/>
            <person name="Larson L."/>
            <person name="Lui A."/>
            <person name="MacDonald P.J.P."/>
            <person name="Mehta T."/>
            <person name="Montmayeur A."/>
            <person name="Murphy C."/>
            <person name="Neiman D."/>
            <person name="Pearson M."/>
            <person name="Priest M."/>
            <person name="Roberts A."/>
            <person name="Saif S."/>
            <person name="Shea T."/>
            <person name="Shenoy N."/>
            <person name="Sisk P."/>
            <person name="Stolte C."/>
            <person name="Sykes S."/>
            <person name="Yandava C."/>
            <person name="Wortman J."/>
            <person name="Nusbaum C."/>
            <person name="Birren B."/>
        </authorList>
    </citation>
    <scope>NUCLEOTIDE SEQUENCE</scope>
    <source>
        <strain evidence="1">ATCC 64411</strain>
    </source>
</reference>
<dbReference type="EnsemblFungi" id="MAPG_04408T0">
    <property type="protein sequence ID" value="MAPG_04408T0"/>
    <property type="gene ID" value="MAPG_04408"/>
</dbReference>
<reference evidence="2" key="5">
    <citation type="submission" date="2015-06" db="UniProtKB">
        <authorList>
            <consortium name="EnsemblFungi"/>
        </authorList>
    </citation>
    <scope>IDENTIFICATION</scope>
    <source>
        <strain evidence="2">ATCC 64411</strain>
    </source>
</reference>
<organism evidence="2 3">
    <name type="scientific">Magnaporthiopsis poae (strain ATCC 64411 / 73-15)</name>
    <name type="common">Kentucky bluegrass fungus</name>
    <name type="synonym">Magnaporthe poae</name>
    <dbReference type="NCBI Taxonomy" id="644358"/>
    <lineage>
        <taxon>Eukaryota</taxon>
        <taxon>Fungi</taxon>
        <taxon>Dikarya</taxon>
        <taxon>Ascomycota</taxon>
        <taxon>Pezizomycotina</taxon>
        <taxon>Sordariomycetes</taxon>
        <taxon>Sordariomycetidae</taxon>
        <taxon>Magnaporthales</taxon>
        <taxon>Magnaporthaceae</taxon>
        <taxon>Magnaporthiopsis</taxon>
    </lineage>
</organism>
<dbReference type="SUPFAM" id="SSF51412">
    <property type="entry name" value="Inosine monophosphate dehydrogenase (IMPDH)"/>
    <property type="match status" value="1"/>
</dbReference>
<dbReference type="OrthoDB" id="10265891at2759"/>
<gene>
    <name evidence="1" type="ORF">MAPG_04408</name>
</gene>
<reference evidence="3" key="2">
    <citation type="submission" date="2010-05" db="EMBL/GenBank/DDBJ databases">
        <title>The genome sequence of Magnaporthe poae strain ATCC 64411.</title>
        <authorList>
            <person name="Ma L.-J."/>
            <person name="Dead R."/>
            <person name="Young S."/>
            <person name="Zeng Q."/>
            <person name="Koehrsen M."/>
            <person name="Alvarado L."/>
            <person name="Berlin A."/>
            <person name="Chapman S.B."/>
            <person name="Chen Z."/>
            <person name="Freedman E."/>
            <person name="Gellesch M."/>
            <person name="Goldberg J."/>
            <person name="Griggs A."/>
            <person name="Gujja S."/>
            <person name="Heilman E.R."/>
            <person name="Heiman D."/>
            <person name="Hepburn T."/>
            <person name="Howarth C."/>
            <person name="Jen D."/>
            <person name="Larson L."/>
            <person name="Mehta T."/>
            <person name="Neiman D."/>
            <person name="Pearson M."/>
            <person name="Roberts A."/>
            <person name="Saif S."/>
            <person name="Shea T."/>
            <person name="Shenoy N."/>
            <person name="Sisk P."/>
            <person name="Stolte C."/>
            <person name="Sykes S."/>
            <person name="Walk T."/>
            <person name="White J."/>
            <person name="Yandava C."/>
            <person name="Haas B."/>
            <person name="Nusbaum C."/>
            <person name="Birren B."/>
        </authorList>
    </citation>
    <scope>NUCLEOTIDE SEQUENCE [LARGE SCALE GENOMIC DNA]</scope>
    <source>
        <strain evidence="3">ATCC 64411 / 73-15</strain>
    </source>
</reference>
<dbReference type="Proteomes" id="UP000011715">
    <property type="component" value="Unassembled WGS sequence"/>
</dbReference>
<keyword evidence="3" id="KW-1185">Reference proteome</keyword>
<name>A0A0C4DWM9_MAGP6</name>
<sequence length="136" mass="14663">MQGAAGVWVGTRFVAAAEAAGSDAHKDAVVSCGLDETERTLVLSGRPLRMKPNDYIRRWHAMPDKVKELCDKGVVPIEHDLEQGVEDVDLPHLMGQVAGNIDRVQPAREIVDDMVAGAVEMLKLGGSYLSAGKSRL</sequence>
<dbReference type="VEuPathDB" id="FungiDB:MAPG_04408"/>
<dbReference type="InterPro" id="IPR013785">
    <property type="entry name" value="Aldolase_TIM"/>
</dbReference>
<dbReference type="Pfam" id="PF03060">
    <property type="entry name" value="NMO"/>
    <property type="match status" value="1"/>
</dbReference>
<evidence type="ECO:0000313" key="3">
    <source>
        <dbReference type="Proteomes" id="UP000011715"/>
    </source>
</evidence>
<dbReference type="EMBL" id="GL876968">
    <property type="protein sequence ID" value="KLU85382.1"/>
    <property type="molecule type" value="Genomic_DNA"/>
</dbReference>
<dbReference type="AlphaFoldDB" id="A0A0C4DWM9"/>
<protein>
    <submittedName>
        <fullName evidence="1 2">Uncharacterized protein</fullName>
    </submittedName>
</protein>
<dbReference type="EMBL" id="ADBL01001044">
    <property type="status" value="NOT_ANNOTATED_CDS"/>
    <property type="molecule type" value="Genomic_DNA"/>
</dbReference>
<dbReference type="eggNOG" id="ENOG502QSZT">
    <property type="taxonomic scope" value="Eukaryota"/>
</dbReference>
<reference evidence="2" key="4">
    <citation type="journal article" date="2015" name="G3 (Bethesda)">
        <title>Genome sequences of three phytopathogenic species of the Magnaporthaceae family of fungi.</title>
        <authorList>
            <person name="Okagaki L.H."/>
            <person name="Nunes C.C."/>
            <person name="Sailsbery J."/>
            <person name="Clay B."/>
            <person name="Brown D."/>
            <person name="John T."/>
            <person name="Oh Y."/>
            <person name="Young N."/>
            <person name="Fitzgerald M."/>
            <person name="Haas B.J."/>
            <person name="Zeng Q."/>
            <person name="Young S."/>
            <person name="Adiconis X."/>
            <person name="Fan L."/>
            <person name="Levin J.Z."/>
            <person name="Mitchell T.K."/>
            <person name="Okubara P.A."/>
            <person name="Farman M.L."/>
            <person name="Kohn L.M."/>
            <person name="Birren B."/>
            <person name="Ma L.-J."/>
            <person name="Dean R.A."/>
        </authorList>
    </citation>
    <scope>NUCLEOTIDE SEQUENCE</scope>
    <source>
        <strain evidence="2">ATCC 64411 / 73-15</strain>
    </source>
</reference>
<accession>A0A0C4DWM9</accession>
<dbReference type="Gene3D" id="3.20.20.70">
    <property type="entry name" value="Aldolase class I"/>
    <property type="match status" value="1"/>
</dbReference>
<reference evidence="1" key="1">
    <citation type="submission" date="2010-05" db="EMBL/GenBank/DDBJ databases">
        <title>The Genome Sequence of Magnaporthe poae strain ATCC 64411.</title>
        <authorList>
            <consortium name="The Broad Institute Genome Sequencing Platform"/>
            <consortium name="Broad Institute Genome Sequencing Center for Infectious Disease"/>
            <person name="Ma L.-J."/>
            <person name="Dead R."/>
            <person name="Young S."/>
            <person name="Zeng Q."/>
            <person name="Koehrsen M."/>
            <person name="Alvarado L."/>
            <person name="Berlin A."/>
            <person name="Chapman S.B."/>
            <person name="Chen Z."/>
            <person name="Freedman E."/>
            <person name="Gellesch M."/>
            <person name="Goldberg J."/>
            <person name="Griggs A."/>
            <person name="Gujja S."/>
            <person name="Heilman E.R."/>
            <person name="Heiman D."/>
            <person name="Hepburn T."/>
            <person name="Howarth C."/>
            <person name="Jen D."/>
            <person name="Larson L."/>
            <person name="Mehta T."/>
            <person name="Neiman D."/>
            <person name="Pearson M."/>
            <person name="Roberts A."/>
            <person name="Saif S."/>
            <person name="Shea T."/>
            <person name="Shenoy N."/>
            <person name="Sisk P."/>
            <person name="Stolte C."/>
            <person name="Sykes S."/>
            <person name="Walk T."/>
            <person name="White J."/>
            <person name="Yandava C."/>
            <person name="Haas B."/>
            <person name="Nusbaum C."/>
            <person name="Birren B."/>
        </authorList>
    </citation>
    <scope>NUCLEOTIDE SEQUENCE</scope>
    <source>
        <strain evidence="1">ATCC 64411</strain>
    </source>
</reference>
<evidence type="ECO:0000313" key="2">
    <source>
        <dbReference type="EnsemblFungi" id="MAPG_04408T0"/>
    </source>
</evidence>
<dbReference type="STRING" id="644358.A0A0C4DWM9"/>
<dbReference type="PANTHER" id="PTHR32332:SF36">
    <property type="entry name" value="2-NITROPROPANE DIOXYGENASE FAMILY, PUTATIVE (AFU_ORTHOLOGUE AFUA_4G07940)-RELATED"/>
    <property type="match status" value="1"/>
</dbReference>
<proteinExistence type="predicted"/>
<evidence type="ECO:0000313" key="1">
    <source>
        <dbReference type="EMBL" id="KLU85382.1"/>
    </source>
</evidence>